<dbReference type="EMBL" id="JAVDXW010000001">
    <property type="protein sequence ID" value="MDR7301867.1"/>
    <property type="molecule type" value="Genomic_DNA"/>
</dbReference>
<accession>A0AAE3ZEP4</accession>
<organism evidence="1 2">
    <name type="scientific">Haloactinomyces albus</name>
    <dbReference type="NCBI Taxonomy" id="1352928"/>
    <lineage>
        <taxon>Bacteria</taxon>
        <taxon>Bacillati</taxon>
        <taxon>Actinomycetota</taxon>
        <taxon>Actinomycetes</taxon>
        <taxon>Actinopolysporales</taxon>
        <taxon>Actinopolysporaceae</taxon>
        <taxon>Haloactinomyces</taxon>
    </lineage>
</organism>
<gene>
    <name evidence="1" type="ORF">JOF55_002048</name>
</gene>
<reference evidence="1" key="1">
    <citation type="submission" date="2023-07" db="EMBL/GenBank/DDBJ databases">
        <title>Sequencing the genomes of 1000 actinobacteria strains.</title>
        <authorList>
            <person name="Klenk H.-P."/>
        </authorList>
    </citation>
    <scope>NUCLEOTIDE SEQUENCE</scope>
    <source>
        <strain evidence="1">DSM 45977</strain>
    </source>
</reference>
<keyword evidence="2" id="KW-1185">Reference proteome</keyword>
<sequence length="112" mass="12490">MTQAQGGFGVDRDALMKAIQELEDARDEAYQLAESATTISPGELTAKDVSTLRARQMFQERMTGDEKSLHAMADTIRKRLNEKIQAYKASLDEYHRADDNAAVDGQRLEGQV</sequence>
<evidence type="ECO:0000313" key="1">
    <source>
        <dbReference type="EMBL" id="MDR7301867.1"/>
    </source>
</evidence>
<evidence type="ECO:0000313" key="2">
    <source>
        <dbReference type="Proteomes" id="UP001180845"/>
    </source>
</evidence>
<comment type="caution">
    <text evidence="1">The sequence shown here is derived from an EMBL/GenBank/DDBJ whole genome shotgun (WGS) entry which is preliminary data.</text>
</comment>
<dbReference type="Proteomes" id="UP001180845">
    <property type="component" value="Unassembled WGS sequence"/>
</dbReference>
<protein>
    <submittedName>
        <fullName evidence="1">Vancomycin resistance protein YoaR</fullName>
    </submittedName>
</protein>
<dbReference type="AlphaFoldDB" id="A0AAE3ZEP4"/>
<name>A0AAE3ZEP4_9ACTN</name>
<dbReference type="RefSeq" id="WP_310272911.1">
    <property type="nucleotide sequence ID" value="NZ_JAVDXW010000001.1"/>
</dbReference>
<proteinExistence type="predicted"/>